<evidence type="ECO:0000313" key="2">
    <source>
        <dbReference type="EMBL" id="NDV63061.1"/>
    </source>
</evidence>
<dbReference type="EMBL" id="JAAGNX010000003">
    <property type="protein sequence ID" value="NDV63061.1"/>
    <property type="molecule type" value="Genomic_DNA"/>
</dbReference>
<sequence length="151" mass="16175">MKTSKQLHLLFVLFCGLSCMGLSTAEAAEDEARVQVILVQAGNGEGGVDKALRQYAGNLERLFRFKSYKQSSRQTLRLSVPGEGSVSLAGGQKLTIRSGGGSGSGLKAEISWKRGSKSLLNTRINLRRGSPAVLGGPRSKDGTWLLILQLK</sequence>
<accession>A0A6B2M233</accession>
<dbReference type="Proteomes" id="UP000478417">
    <property type="component" value="Unassembled WGS sequence"/>
</dbReference>
<dbReference type="RefSeq" id="WP_163966041.1">
    <property type="nucleotide sequence ID" value="NZ_JAAGNX010000003.1"/>
</dbReference>
<keyword evidence="3" id="KW-1185">Reference proteome</keyword>
<proteinExistence type="predicted"/>
<dbReference type="AlphaFoldDB" id="A0A6B2M233"/>
<name>A0A6B2M233_9BACT</name>
<gene>
    <name evidence="2" type="ORF">G0Q06_11405</name>
</gene>
<keyword evidence="1" id="KW-0732">Signal</keyword>
<evidence type="ECO:0000256" key="1">
    <source>
        <dbReference type="SAM" id="SignalP"/>
    </source>
</evidence>
<feature type="chain" id="PRO_5025387135" evidence="1">
    <location>
        <begin position="28"/>
        <end position="151"/>
    </location>
</feature>
<reference evidence="2 3" key="1">
    <citation type="submission" date="2020-02" db="EMBL/GenBank/DDBJ databases">
        <title>Albibacoteraceae fam. nov., the first described family within the subdivision 4 Verrucomicrobia.</title>
        <authorList>
            <person name="Xi F."/>
        </authorList>
    </citation>
    <scope>NUCLEOTIDE SEQUENCE [LARGE SCALE GENOMIC DNA]</scope>
    <source>
        <strain evidence="2 3">CK1056</strain>
    </source>
</reference>
<evidence type="ECO:0000313" key="3">
    <source>
        <dbReference type="Proteomes" id="UP000478417"/>
    </source>
</evidence>
<protein>
    <submittedName>
        <fullName evidence="2">Uncharacterized protein</fullName>
    </submittedName>
</protein>
<comment type="caution">
    <text evidence="2">The sequence shown here is derived from an EMBL/GenBank/DDBJ whole genome shotgun (WGS) entry which is preliminary data.</text>
</comment>
<feature type="signal peptide" evidence="1">
    <location>
        <begin position="1"/>
        <end position="27"/>
    </location>
</feature>
<organism evidence="2 3">
    <name type="scientific">Oceanipulchritudo coccoides</name>
    <dbReference type="NCBI Taxonomy" id="2706888"/>
    <lineage>
        <taxon>Bacteria</taxon>
        <taxon>Pseudomonadati</taxon>
        <taxon>Verrucomicrobiota</taxon>
        <taxon>Opitutia</taxon>
        <taxon>Puniceicoccales</taxon>
        <taxon>Oceanipulchritudinaceae</taxon>
        <taxon>Oceanipulchritudo</taxon>
    </lineage>
</organism>